<proteinExistence type="inferred from homology"/>
<comment type="caution">
    <text evidence="6">The sequence shown here is derived from an EMBL/GenBank/DDBJ whole genome shotgun (WGS) entry which is preliminary data.</text>
</comment>
<gene>
    <name evidence="3" type="primary">iolG</name>
    <name evidence="6" type="ORF">HDA39_007946</name>
</gene>
<feature type="domain" description="Gfo/Idh/MocA-like oxidoreductase N-terminal" evidence="4">
    <location>
        <begin position="97"/>
        <end position="172"/>
    </location>
</feature>
<dbReference type="GO" id="GO:0000166">
    <property type="term" value="F:nucleotide binding"/>
    <property type="evidence" value="ECO:0007669"/>
    <property type="project" value="InterPro"/>
</dbReference>
<dbReference type="InterPro" id="IPR023794">
    <property type="entry name" value="MI/DCI_dehydrogenase"/>
</dbReference>
<dbReference type="Gene3D" id="3.30.360.10">
    <property type="entry name" value="Dihydrodipicolinate Reductase, domain 2"/>
    <property type="match status" value="1"/>
</dbReference>
<evidence type="ECO:0000313" key="6">
    <source>
        <dbReference type="EMBL" id="MBB5841212.1"/>
    </source>
</evidence>
<evidence type="ECO:0000256" key="2">
    <source>
        <dbReference type="ARBA" id="ARBA00023027"/>
    </source>
</evidence>
<dbReference type="GO" id="GO:0019310">
    <property type="term" value="P:inositol catabolic process"/>
    <property type="evidence" value="ECO:0007669"/>
    <property type="project" value="UniProtKB-UniRule"/>
</dbReference>
<evidence type="ECO:0000259" key="4">
    <source>
        <dbReference type="Pfam" id="PF01408"/>
    </source>
</evidence>
<dbReference type="AlphaFoldDB" id="A0A7W9JG69"/>
<dbReference type="EMBL" id="JACHMY010000001">
    <property type="protein sequence ID" value="MBB5841212.1"/>
    <property type="molecule type" value="Genomic_DNA"/>
</dbReference>
<evidence type="ECO:0000256" key="1">
    <source>
        <dbReference type="ARBA" id="ARBA00023002"/>
    </source>
</evidence>
<evidence type="ECO:0000256" key="3">
    <source>
        <dbReference type="HAMAP-Rule" id="MF_01671"/>
    </source>
</evidence>
<dbReference type="Proteomes" id="UP000549971">
    <property type="component" value="Unassembled WGS sequence"/>
</dbReference>
<dbReference type="HAMAP" id="MF_01671">
    <property type="entry name" value="IolG"/>
    <property type="match status" value="1"/>
</dbReference>
<organism evidence="6 7">
    <name type="scientific">Kribbella italica</name>
    <dbReference type="NCBI Taxonomy" id="1540520"/>
    <lineage>
        <taxon>Bacteria</taxon>
        <taxon>Bacillati</taxon>
        <taxon>Actinomycetota</taxon>
        <taxon>Actinomycetes</taxon>
        <taxon>Propionibacteriales</taxon>
        <taxon>Kribbellaceae</taxon>
        <taxon>Kribbella</taxon>
    </lineage>
</organism>
<reference evidence="6 7" key="1">
    <citation type="submission" date="2020-08" db="EMBL/GenBank/DDBJ databases">
        <title>Sequencing the genomes of 1000 actinobacteria strains.</title>
        <authorList>
            <person name="Klenk H.-P."/>
        </authorList>
    </citation>
    <scope>NUCLEOTIDE SEQUENCE [LARGE SCALE GENOMIC DNA]</scope>
    <source>
        <strain evidence="6 7">DSM 28967</strain>
    </source>
</reference>
<feature type="domain" description="GFO/IDH/MocA-like oxidoreductase" evidence="5">
    <location>
        <begin position="181"/>
        <end position="296"/>
    </location>
</feature>
<comment type="subunit">
    <text evidence="3">Homotetramer.</text>
</comment>
<dbReference type="GO" id="GO:0050112">
    <property type="term" value="F:inositol 2-dehydrogenase (NAD+) activity"/>
    <property type="evidence" value="ECO:0007669"/>
    <property type="project" value="UniProtKB-UniRule"/>
</dbReference>
<name>A0A7W9JG69_9ACTN</name>
<keyword evidence="7" id="KW-1185">Reference proteome</keyword>
<dbReference type="PANTHER" id="PTHR43593">
    <property type="match status" value="1"/>
</dbReference>
<dbReference type="InterPro" id="IPR036291">
    <property type="entry name" value="NAD(P)-bd_dom_sf"/>
</dbReference>
<comment type="similarity">
    <text evidence="3">Belongs to the Gfo/Idh/MocA family.</text>
</comment>
<dbReference type="RefSeq" id="WP_184804208.1">
    <property type="nucleotide sequence ID" value="NZ_JACHMY010000001.1"/>
</dbReference>
<dbReference type="Gene3D" id="3.40.50.720">
    <property type="entry name" value="NAD(P)-binding Rossmann-like Domain"/>
    <property type="match status" value="2"/>
</dbReference>
<dbReference type="SUPFAM" id="SSF55347">
    <property type="entry name" value="Glyceraldehyde-3-phosphate dehydrogenase-like, C-terminal domain"/>
    <property type="match status" value="1"/>
</dbReference>
<dbReference type="Pfam" id="PF22725">
    <property type="entry name" value="GFO_IDH_MocA_C3"/>
    <property type="match status" value="1"/>
</dbReference>
<dbReference type="PANTHER" id="PTHR43593:SF1">
    <property type="entry name" value="INOSITOL 2-DEHYDROGENASE"/>
    <property type="match status" value="1"/>
</dbReference>
<protein>
    <recommendedName>
        <fullName evidence="3">Inositol 2-dehydrogenase</fullName>
        <ecNumber evidence="3">1.1.1.18</ecNumber>
    </recommendedName>
    <alternativeName>
        <fullName evidence="3">Myo-inositol 2-dehydrogenase</fullName>
        <shortName evidence="3">MI 2-dehydrogenase</shortName>
    </alternativeName>
</protein>
<keyword evidence="1 3" id="KW-0560">Oxidoreductase</keyword>
<comment type="function">
    <text evidence="3">Involved in the oxidation of myo-inositol (MI) to 2-keto-myo-inositol (2KMI or 2-inosose).</text>
</comment>
<dbReference type="Pfam" id="PF01408">
    <property type="entry name" value="GFO_IDH_MocA"/>
    <property type="match status" value="2"/>
</dbReference>
<evidence type="ECO:0000259" key="5">
    <source>
        <dbReference type="Pfam" id="PF22725"/>
    </source>
</evidence>
<dbReference type="SUPFAM" id="SSF51735">
    <property type="entry name" value="NAD(P)-binding Rossmann-fold domains"/>
    <property type="match status" value="1"/>
</dbReference>
<dbReference type="EC" id="1.1.1.18" evidence="3"/>
<comment type="catalytic activity">
    <reaction evidence="3">
        <text>myo-inositol + NAD(+) = scyllo-inosose + NADH + H(+)</text>
        <dbReference type="Rhea" id="RHEA:16949"/>
        <dbReference type="ChEBI" id="CHEBI:15378"/>
        <dbReference type="ChEBI" id="CHEBI:17268"/>
        <dbReference type="ChEBI" id="CHEBI:17811"/>
        <dbReference type="ChEBI" id="CHEBI:57540"/>
        <dbReference type="ChEBI" id="CHEBI:57945"/>
        <dbReference type="EC" id="1.1.1.18"/>
    </reaction>
</comment>
<feature type="domain" description="Gfo/Idh/MocA-like oxidoreductase N-terminal" evidence="4">
    <location>
        <begin position="4"/>
        <end position="49"/>
    </location>
</feature>
<dbReference type="InterPro" id="IPR000683">
    <property type="entry name" value="Gfo/Idh/MocA-like_OxRdtase_N"/>
</dbReference>
<sequence length="384" mass="40362">MQDLRIGIIGVGQMGADHAERVVRRISGARLVAVSDPDLPRATALAELLSRPAGAAAGAAAATGAVAGSETGPATGRAAATGSAAGAVGGQASFSVAGGVRVIEDPLALIGDSGVDAVIIASPGFAHAEQLMACLEYAKPVLCEKPLTMDTESSLRVVEAEHKLGRQLIQVGFMRRFDPEYAALKQLLDSGELGRTLLLHNVHRNKSVPETFRSEMIVRDSLVHEVDVARWLFDDEIVRITVHAPKPTGLVANGALDPQLAILEMANGAIADVEVFVNFQVGYEVRCEAVAEKGSATIGLGVDVLTKRAGQWGGAVPEDYRARFGTAYDVEVQRWVDATHRGEIDGPTAWDGYAAAAVCTAGIQSLQEGRPVEVEMARKSEVLG</sequence>
<evidence type="ECO:0000313" key="7">
    <source>
        <dbReference type="Proteomes" id="UP000549971"/>
    </source>
</evidence>
<accession>A0A7W9JG69</accession>
<dbReference type="InterPro" id="IPR055170">
    <property type="entry name" value="GFO_IDH_MocA-like_dom"/>
</dbReference>
<dbReference type="InterPro" id="IPR050424">
    <property type="entry name" value="Gfo-Idh-MocA_inositol_DH"/>
</dbReference>
<keyword evidence="2 3" id="KW-0520">NAD</keyword>